<proteinExistence type="predicted"/>
<protein>
    <submittedName>
        <fullName evidence="1">Putative nucleotidyltransferase</fullName>
    </submittedName>
</protein>
<dbReference type="Pfam" id="PF10127">
    <property type="entry name" value="RlaP"/>
    <property type="match status" value="1"/>
</dbReference>
<evidence type="ECO:0000313" key="1">
    <source>
        <dbReference type="EMBL" id="ACN23823.1"/>
    </source>
</evidence>
<dbReference type="InterPro" id="IPR018775">
    <property type="entry name" value="RlaP"/>
</dbReference>
<reference evidence="1" key="1">
    <citation type="journal article" date="2010" name="PLoS ONE">
        <title>Phylogenetic Evidence for Lateral Gene Transfer in the Intestine of Marine Iguanas.</title>
        <authorList>
            <person name="Nelson D.M."/>
            <person name="Cann I.K.O."/>
            <person name="Altermann E."/>
            <person name="Mackie R.I."/>
        </authorList>
    </citation>
    <scope>NUCLEOTIDE SEQUENCE</scope>
</reference>
<keyword evidence="1" id="KW-0808">Transferase</keyword>
<dbReference type="EMBL" id="FJ625862">
    <property type="protein sequence ID" value="ACN23823.1"/>
    <property type="molecule type" value="Genomic_DNA"/>
</dbReference>
<organism evidence="1">
    <name type="scientific">Clostridium sp. enrichment culture clone 7-25</name>
    <dbReference type="NCBI Taxonomy" id="598553"/>
    <lineage>
        <taxon>Bacteria</taxon>
        <taxon>Bacillati</taxon>
        <taxon>Bacillota</taxon>
        <taxon>Clostridia</taxon>
        <taxon>Eubacteriales</taxon>
        <taxon>Clostridiaceae</taxon>
        <taxon>Clostridium</taxon>
        <taxon>environmental samples</taxon>
    </lineage>
</organism>
<dbReference type="AlphaFoldDB" id="C0KTD7"/>
<dbReference type="GO" id="GO:0016740">
    <property type="term" value="F:transferase activity"/>
    <property type="evidence" value="ECO:0007669"/>
    <property type="project" value="UniProtKB-KW"/>
</dbReference>
<accession>C0KTD7</accession>
<name>C0KTD7_9CLOT</name>
<sequence>MRREAEHHAGIDSGKLREIERTQQVKILYAAEAGSRAWGFASPDSDYDVRFLNLRWAEGYLKIDCPRDVIKWQLDESTEDMTEELDTLFFKLLSAEGKTICGCGPFSPHTSMKP</sequence>